<evidence type="ECO:0000256" key="3">
    <source>
        <dbReference type="ARBA" id="ARBA00022679"/>
    </source>
</evidence>
<dbReference type="Pfam" id="PF01515">
    <property type="entry name" value="PTA_PTB"/>
    <property type="match status" value="1"/>
</dbReference>
<dbReference type="Gene3D" id="3.40.50.10950">
    <property type="match status" value="1"/>
</dbReference>
<evidence type="ECO:0000259" key="5">
    <source>
        <dbReference type="Pfam" id="PF01515"/>
    </source>
</evidence>
<dbReference type="InterPro" id="IPR050500">
    <property type="entry name" value="Phos_Acetyltrans/Butyryltrans"/>
</dbReference>
<dbReference type="InterPro" id="IPR042112">
    <property type="entry name" value="P_AcTrfase_dom2"/>
</dbReference>
<dbReference type="InterPro" id="IPR012147">
    <property type="entry name" value="P_Ac_Bu_trans"/>
</dbReference>
<dbReference type="HOGENOM" id="CLU_019723_0_1_14"/>
<comment type="catalytic activity">
    <reaction evidence="1">
        <text>acetyl-CoA + phosphate = acetyl phosphate + CoA</text>
        <dbReference type="Rhea" id="RHEA:19521"/>
        <dbReference type="ChEBI" id="CHEBI:22191"/>
        <dbReference type="ChEBI" id="CHEBI:43474"/>
        <dbReference type="ChEBI" id="CHEBI:57287"/>
        <dbReference type="ChEBI" id="CHEBI:57288"/>
        <dbReference type="EC" id="2.3.1.8"/>
    </reaction>
</comment>
<dbReference type="InterPro" id="IPR002505">
    <property type="entry name" value="PTA_PTB"/>
</dbReference>
<dbReference type="KEGG" id="mco:MCJ_000910"/>
<dbReference type="PANTHER" id="PTHR43356:SF3">
    <property type="entry name" value="PHOSPHATE ACETYLTRANSFERASE"/>
    <property type="match status" value="1"/>
</dbReference>
<keyword evidence="7" id="KW-1185">Reference proteome</keyword>
<dbReference type="GO" id="GO:0008959">
    <property type="term" value="F:phosphate acetyltransferase activity"/>
    <property type="evidence" value="ECO:0007669"/>
    <property type="project" value="UniProtKB-EC"/>
</dbReference>
<feature type="domain" description="Phosphate acetyl/butaryl transferase" evidence="5">
    <location>
        <begin position="17"/>
        <end position="316"/>
    </location>
</feature>
<accession>C5J5P2</accession>
<evidence type="ECO:0000313" key="6">
    <source>
        <dbReference type="EMBL" id="CAT04766.1"/>
    </source>
</evidence>
<sequence length="323" mass="35383">MKGKNMNYQKELEKSVIDNQKDSGLKTILIIDGEDKRAIKAAELLSKNKLVEPILLTKNKIENTSVKQHIFNETEYQEFVEKFVELRKGKETLEAAQKQMSSLPFYGTMLLKLNKVDGVIGGLNYPTADILRAAFKIIGPTPGIKTISSVMIVHKEEQKFLFSDISVNIAPTVEQLVDIAKNANDFALQLGFDPQLAFLSFSTSRSAVAPQSELVEKASQIYNESATKKALGEIQFDAALDEAVRSQKYKGELPKSNANVLIFPNLDAGNIGYKIAQRLGGYGAIGPIITGIASPINDLSRGATVEDIYNTALITALQAKGDK</sequence>
<dbReference type="Gene3D" id="3.40.50.10750">
    <property type="entry name" value="Isocitrate/Isopropylmalate dehydrogenase-like"/>
    <property type="match status" value="1"/>
</dbReference>
<reference evidence="7" key="1">
    <citation type="journal article" date="2009" name="BMC Bioinformatics">
        <title>The Mycoplasma conjunctivae genome sequencing, annotation and analysis.</title>
        <authorList>
            <person name="Calderon-Copete S.P."/>
            <person name="Wigger G."/>
            <person name="Wunderlin C."/>
            <person name="Schmidheini T."/>
            <person name="Frey J."/>
            <person name="Quail M.A."/>
            <person name="Falquet L."/>
        </authorList>
    </citation>
    <scope>NUCLEOTIDE SEQUENCE [LARGE SCALE GENOMIC DNA]</scope>
    <source>
        <strain evidence="7">ATCC 25834 / NCTC 10147 / HRC/581</strain>
    </source>
</reference>
<evidence type="ECO:0000313" key="7">
    <source>
        <dbReference type="Proteomes" id="UP000001491"/>
    </source>
</evidence>
<keyword evidence="3" id="KW-0808">Transferase</keyword>
<protein>
    <submittedName>
        <fullName evidence="6">Phosphate acetyltransferase</fullName>
    </submittedName>
</protein>
<organism evidence="6 7">
    <name type="scientific">Mesomycoplasma conjunctivae (strain ATCC 25834 / NCTC 10147 / HRC/581)</name>
    <name type="common">Mycoplasma conjunctivae</name>
    <dbReference type="NCBI Taxonomy" id="572263"/>
    <lineage>
        <taxon>Bacteria</taxon>
        <taxon>Bacillati</taxon>
        <taxon>Mycoplasmatota</taxon>
        <taxon>Mycoplasmoidales</taxon>
        <taxon>Metamycoplasmataceae</taxon>
        <taxon>Mesomycoplasma</taxon>
    </lineage>
</organism>
<gene>
    <name evidence="6" type="primary">pta</name>
    <name evidence="6" type="ordered locus">MCJ_000910</name>
</gene>
<dbReference type="SUPFAM" id="SSF53659">
    <property type="entry name" value="Isocitrate/Isopropylmalate dehydrogenase-like"/>
    <property type="match status" value="1"/>
</dbReference>
<proteinExistence type="inferred from homology"/>
<name>C5J5P2_MESCH</name>
<dbReference type="Proteomes" id="UP000001491">
    <property type="component" value="Chromosome"/>
</dbReference>
<dbReference type="eggNOG" id="COG0280">
    <property type="taxonomic scope" value="Bacteria"/>
</dbReference>
<keyword evidence="4" id="KW-0012">Acyltransferase</keyword>
<dbReference type="AlphaFoldDB" id="C5J5P2"/>
<dbReference type="PANTHER" id="PTHR43356">
    <property type="entry name" value="PHOSPHATE ACETYLTRANSFERASE"/>
    <property type="match status" value="1"/>
</dbReference>
<dbReference type="InterPro" id="IPR042113">
    <property type="entry name" value="P_AcTrfase_dom1"/>
</dbReference>
<dbReference type="PIRSF" id="PIRSF000428">
    <property type="entry name" value="P_Ac_trans"/>
    <property type="match status" value="1"/>
</dbReference>
<evidence type="ECO:0000256" key="4">
    <source>
        <dbReference type="ARBA" id="ARBA00023315"/>
    </source>
</evidence>
<comment type="similarity">
    <text evidence="2">Belongs to the phosphate acetyltransferase and butyryltransferase family.</text>
</comment>
<dbReference type="EMBL" id="FM864216">
    <property type="protein sequence ID" value="CAT04766.1"/>
    <property type="molecule type" value="Genomic_DNA"/>
</dbReference>
<evidence type="ECO:0000256" key="1">
    <source>
        <dbReference type="ARBA" id="ARBA00000705"/>
    </source>
</evidence>
<dbReference type="NCBIfam" id="NF007233">
    <property type="entry name" value="PRK09653.1"/>
    <property type="match status" value="1"/>
</dbReference>
<evidence type="ECO:0000256" key="2">
    <source>
        <dbReference type="ARBA" id="ARBA00005656"/>
    </source>
</evidence>